<dbReference type="AlphaFoldDB" id="N9V7E0"/>
<sequence>MKEIVLITLHGMGRDGGGAEALGARLGKLMGARWSRVAFHPVDYASLLQAPQDSLWQAMTQRYALDSAPIRTFLLHYLGDAGSLEFSAHREPASYLAVQGRLHQALLAAWEACGQRSCPVVILAHSLGAQVISNYLWDAQHRQYLFANAPEHMPPQEAFGALSSLRRLITTGCNIPLFTSGLEERHCFTRQPSDLIWDNYYDRDDPLGWPLRPLGSSYEWINDREINVGGVFSAWNPASHTHYWDDEDLLRPLADALNARTP</sequence>
<dbReference type="InterPro" id="IPR029058">
    <property type="entry name" value="AB_hydrolase_fold"/>
</dbReference>
<reference evidence="1 2" key="1">
    <citation type="journal article" date="2013" name="Genome Announc.">
        <title>Draft Genome Sequence of the Aeromonas diversa Type Strain.</title>
        <authorList>
            <person name="Farfan M."/>
            <person name="Spataro N."/>
            <person name="Sanglas A."/>
            <person name="Albarral V."/>
            <person name="Loren J.G."/>
            <person name="Bosch E."/>
            <person name="Fuste M.C."/>
        </authorList>
    </citation>
    <scope>NUCLEOTIDE SEQUENCE [LARGE SCALE GENOMIC DNA]</scope>
    <source>
        <strain evidence="1 2">2478-85</strain>
    </source>
</reference>
<dbReference type="Proteomes" id="UP000023775">
    <property type="component" value="Unassembled WGS sequence"/>
</dbReference>
<dbReference type="PATRIC" id="fig|1268237.3.peg.2875"/>
<keyword evidence="2" id="KW-1185">Reference proteome</keyword>
<accession>N9V7E0</accession>
<evidence type="ECO:0000313" key="1">
    <source>
        <dbReference type="EMBL" id="ENY71167.1"/>
    </source>
</evidence>
<evidence type="ECO:0008006" key="3">
    <source>
        <dbReference type="Google" id="ProtNLM"/>
    </source>
</evidence>
<evidence type="ECO:0000313" key="2">
    <source>
        <dbReference type="Proteomes" id="UP000023775"/>
    </source>
</evidence>
<proteinExistence type="predicted"/>
<dbReference type="EMBL" id="APVG01000042">
    <property type="protein sequence ID" value="ENY71167.1"/>
    <property type="molecule type" value="Genomic_DNA"/>
</dbReference>
<protein>
    <recommendedName>
        <fullName evidence="3">Chemotaxis protein</fullName>
    </recommendedName>
</protein>
<dbReference type="RefSeq" id="WP_005356926.1">
    <property type="nucleotide sequence ID" value="NZ_APVG01000042.1"/>
</dbReference>
<organism evidence="1 2">
    <name type="scientific">Aeromonas diversa CDC 2478-85</name>
    <dbReference type="NCBI Taxonomy" id="1268237"/>
    <lineage>
        <taxon>Bacteria</taxon>
        <taxon>Pseudomonadati</taxon>
        <taxon>Pseudomonadota</taxon>
        <taxon>Gammaproteobacteria</taxon>
        <taxon>Aeromonadales</taxon>
        <taxon>Aeromonadaceae</taxon>
        <taxon>Aeromonas</taxon>
    </lineage>
</organism>
<dbReference type="SUPFAM" id="SSF53474">
    <property type="entry name" value="alpha/beta-Hydrolases"/>
    <property type="match status" value="1"/>
</dbReference>
<dbReference type="eggNOG" id="ENOG5031SU3">
    <property type="taxonomic scope" value="Bacteria"/>
</dbReference>
<comment type="caution">
    <text evidence="1">The sequence shown here is derived from an EMBL/GenBank/DDBJ whole genome shotgun (WGS) entry which is preliminary data.</text>
</comment>
<name>N9V7E0_9GAMM</name>
<dbReference type="OrthoDB" id="70513at2"/>
<gene>
    <name evidence="1" type="ORF">G114_14591</name>
</gene>